<dbReference type="PANTHER" id="PTHR13100:SF10">
    <property type="entry name" value="CELL GROWTH-REGULATING NUCLEOLAR PROTEIN"/>
    <property type="match status" value="1"/>
</dbReference>
<dbReference type="SMART" id="SM00451">
    <property type="entry name" value="ZnF_U1"/>
    <property type="match status" value="1"/>
</dbReference>
<dbReference type="GO" id="GO:0008270">
    <property type="term" value="F:zinc ion binding"/>
    <property type="evidence" value="ECO:0007669"/>
    <property type="project" value="UniProtKB-KW"/>
</dbReference>
<dbReference type="EMBL" id="JAKOGI010001528">
    <property type="protein sequence ID" value="KAJ8425160.1"/>
    <property type="molecule type" value="Genomic_DNA"/>
</dbReference>
<feature type="domain" description="U1-type" evidence="9">
    <location>
        <begin position="90"/>
        <end position="124"/>
    </location>
</feature>
<keyword evidence="11" id="KW-1185">Reference proteome</keyword>
<evidence type="ECO:0000256" key="2">
    <source>
        <dbReference type="ARBA" id="ARBA00022723"/>
    </source>
</evidence>
<dbReference type="FunFam" id="3.30.160.60:FF:001583">
    <property type="entry name" value="UBP1-associated proteins 1C"/>
    <property type="match status" value="1"/>
</dbReference>
<accession>A0A9Q1GU40</accession>
<dbReference type="PANTHER" id="PTHR13100">
    <property type="entry name" value="CELL GROWTH-REGULATING NUCLEOLAR PROTEIN LYAR"/>
    <property type="match status" value="1"/>
</dbReference>
<feature type="compositionally biased region" description="Basic and acidic residues" evidence="8">
    <location>
        <begin position="225"/>
        <end position="253"/>
    </location>
</feature>
<dbReference type="Gene3D" id="3.30.160.60">
    <property type="entry name" value="Classic Zinc Finger"/>
    <property type="match status" value="1"/>
</dbReference>
<evidence type="ECO:0000256" key="5">
    <source>
        <dbReference type="ARBA" id="ARBA00022833"/>
    </source>
</evidence>
<dbReference type="Pfam" id="PF25879">
    <property type="entry name" value="WHD_LYAR"/>
    <property type="match status" value="1"/>
</dbReference>
<dbReference type="InterPro" id="IPR013087">
    <property type="entry name" value="Znf_C2H2_type"/>
</dbReference>
<protein>
    <recommendedName>
        <fullName evidence="9">U1-type domain-containing protein</fullName>
    </recommendedName>
</protein>
<dbReference type="FunFam" id="3.30.1490.490:FF:000001">
    <property type="entry name" value="cell growth-regulating nucleolar protein-like"/>
    <property type="match status" value="1"/>
</dbReference>
<gene>
    <name evidence="10" type="ORF">Cgig2_012400</name>
</gene>
<dbReference type="GO" id="GO:0006364">
    <property type="term" value="P:rRNA processing"/>
    <property type="evidence" value="ECO:0007669"/>
    <property type="project" value="TreeGrafter"/>
</dbReference>
<dbReference type="Proteomes" id="UP001153076">
    <property type="component" value="Unassembled WGS sequence"/>
</dbReference>
<feature type="compositionally biased region" description="Basic and acidic residues" evidence="8">
    <location>
        <begin position="148"/>
        <end position="172"/>
    </location>
</feature>
<sequence length="326" mass="35724">MVWFQCEDCGENLKKPKLPNHFRICSAYKLSCIDCGVMFDQQSVQAHTQCITEAEKYGPKGQGKADGTPAKPSKDKPKPDVDINVGLSERPPWCCSICNTKATSKQTLLLHADGKKHRAKARAYTANQQAKSSEESAPTNSDSIANTPKDELPDVKKENGHSNGALEHDNSSAEKGNGNVTTKKRKIGTSKEDDSAKESTKESGNGHGNEAEVLETPKKVKKAKHEAEENGDDKKACEAGKDSTEMDATKEGSRKKEIKWKKLITSALKSTSDEALKMKKLQKLVLKTLQESGITVDDDEFKTTLEHKVNSSSKFTVDGKYVRLAV</sequence>
<dbReference type="PROSITE" id="PS51804">
    <property type="entry name" value="ZF_C2HC_LYAR"/>
    <property type="match status" value="2"/>
</dbReference>
<evidence type="ECO:0000256" key="3">
    <source>
        <dbReference type="ARBA" id="ARBA00022737"/>
    </source>
</evidence>
<keyword evidence="2" id="KW-0479">Metal-binding</keyword>
<dbReference type="InterPro" id="IPR003604">
    <property type="entry name" value="Matrin/U1-like-C_Znf_C2H2"/>
</dbReference>
<reference evidence="10" key="1">
    <citation type="submission" date="2022-04" db="EMBL/GenBank/DDBJ databases">
        <title>Carnegiea gigantea Genome sequencing and assembly v2.</title>
        <authorList>
            <person name="Copetti D."/>
            <person name="Sanderson M.J."/>
            <person name="Burquez A."/>
            <person name="Wojciechowski M.F."/>
        </authorList>
    </citation>
    <scope>NUCLEOTIDE SEQUENCE</scope>
    <source>
        <strain evidence="10">SGP5-SGP5p</strain>
        <tissue evidence="10">Aerial part</tissue>
    </source>
</reference>
<dbReference type="Pfam" id="PF08790">
    <property type="entry name" value="zf-LYAR"/>
    <property type="match status" value="1"/>
</dbReference>
<dbReference type="GO" id="GO:0000122">
    <property type="term" value="P:negative regulation of transcription by RNA polymerase II"/>
    <property type="evidence" value="ECO:0007669"/>
    <property type="project" value="TreeGrafter"/>
</dbReference>
<keyword evidence="5" id="KW-0862">Zinc</keyword>
<keyword evidence="3" id="KW-0677">Repeat</keyword>
<dbReference type="SUPFAM" id="SSF57667">
    <property type="entry name" value="beta-beta-alpha zinc fingers"/>
    <property type="match status" value="3"/>
</dbReference>
<organism evidence="10 11">
    <name type="scientific">Carnegiea gigantea</name>
    <dbReference type="NCBI Taxonomy" id="171969"/>
    <lineage>
        <taxon>Eukaryota</taxon>
        <taxon>Viridiplantae</taxon>
        <taxon>Streptophyta</taxon>
        <taxon>Embryophyta</taxon>
        <taxon>Tracheophyta</taxon>
        <taxon>Spermatophyta</taxon>
        <taxon>Magnoliopsida</taxon>
        <taxon>eudicotyledons</taxon>
        <taxon>Gunneridae</taxon>
        <taxon>Pentapetalae</taxon>
        <taxon>Caryophyllales</taxon>
        <taxon>Cactineae</taxon>
        <taxon>Cactaceae</taxon>
        <taxon>Cactoideae</taxon>
        <taxon>Echinocereeae</taxon>
        <taxon>Carnegiea</taxon>
    </lineage>
</organism>
<evidence type="ECO:0000256" key="6">
    <source>
        <dbReference type="ARBA" id="ARBA00023242"/>
    </source>
</evidence>
<dbReference type="GO" id="GO:0003677">
    <property type="term" value="F:DNA binding"/>
    <property type="evidence" value="ECO:0007669"/>
    <property type="project" value="InterPro"/>
</dbReference>
<feature type="compositionally biased region" description="Polar residues" evidence="8">
    <location>
        <begin position="125"/>
        <end position="146"/>
    </location>
</feature>
<dbReference type="Pfam" id="PF12874">
    <property type="entry name" value="zf-met"/>
    <property type="match status" value="1"/>
</dbReference>
<evidence type="ECO:0000256" key="1">
    <source>
        <dbReference type="ARBA" id="ARBA00004123"/>
    </source>
</evidence>
<feature type="region of interest" description="Disordered" evidence="8">
    <location>
        <begin position="119"/>
        <end position="253"/>
    </location>
</feature>
<comment type="caution">
    <text evidence="10">The sequence shown here is derived from an EMBL/GenBank/DDBJ whole genome shotgun (WGS) entry which is preliminary data.</text>
</comment>
<feature type="compositionally biased region" description="Basic and acidic residues" evidence="8">
    <location>
        <begin position="72"/>
        <end position="81"/>
    </location>
</feature>
<evidence type="ECO:0000313" key="11">
    <source>
        <dbReference type="Proteomes" id="UP001153076"/>
    </source>
</evidence>
<feature type="compositionally biased region" description="Basic and acidic residues" evidence="8">
    <location>
        <begin position="189"/>
        <end position="201"/>
    </location>
</feature>
<evidence type="ECO:0000256" key="4">
    <source>
        <dbReference type="ARBA" id="ARBA00022771"/>
    </source>
</evidence>
<feature type="region of interest" description="Disordered" evidence="8">
    <location>
        <begin position="57"/>
        <end position="85"/>
    </location>
</feature>
<dbReference type="InterPro" id="IPR014898">
    <property type="entry name" value="Znf_C2H2_LYAR"/>
</dbReference>
<keyword evidence="6" id="KW-0539">Nucleus</keyword>
<name>A0A9Q1GU40_9CARY</name>
<evidence type="ECO:0000259" key="9">
    <source>
        <dbReference type="SMART" id="SM00451"/>
    </source>
</evidence>
<dbReference type="InterPro" id="IPR036236">
    <property type="entry name" value="Znf_C2H2_sf"/>
</dbReference>
<evidence type="ECO:0000256" key="7">
    <source>
        <dbReference type="PROSITE-ProRule" id="PRU01145"/>
    </source>
</evidence>
<dbReference type="AlphaFoldDB" id="A0A9Q1GU40"/>
<keyword evidence="4 7" id="KW-0863">Zinc-finger</keyword>
<dbReference type="Gene3D" id="3.30.1490.490">
    <property type="match status" value="1"/>
</dbReference>
<comment type="subcellular location">
    <subcellularLocation>
        <location evidence="1">Nucleus</location>
    </subcellularLocation>
</comment>
<dbReference type="InterPro" id="IPR058719">
    <property type="entry name" value="WHD_LYAR"/>
</dbReference>
<dbReference type="InterPro" id="IPR039999">
    <property type="entry name" value="LYAR"/>
</dbReference>
<evidence type="ECO:0000313" key="10">
    <source>
        <dbReference type="EMBL" id="KAJ8425160.1"/>
    </source>
</evidence>
<evidence type="ECO:0000256" key="8">
    <source>
        <dbReference type="SAM" id="MobiDB-lite"/>
    </source>
</evidence>
<dbReference type="OrthoDB" id="21474at2759"/>
<proteinExistence type="predicted"/>
<dbReference type="GO" id="GO:0005730">
    <property type="term" value="C:nucleolus"/>
    <property type="evidence" value="ECO:0007669"/>
    <property type="project" value="TreeGrafter"/>
</dbReference>